<dbReference type="Proteomes" id="UP000076925">
    <property type="component" value="Unassembled WGS sequence"/>
</dbReference>
<evidence type="ECO:0000313" key="1">
    <source>
        <dbReference type="EMBL" id="KYC40408.1"/>
    </source>
</evidence>
<comment type="caution">
    <text evidence="1">The sequence shown here is derived from an EMBL/GenBank/DDBJ whole genome shotgun (WGS) entry which is preliminary data.</text>
</comment>
<dbReference type="EMBL" id="ANNX02000029">
    <property type="protein sequence ID" value="KYC40408.1"/>
    <property type="molecule type" value="Genomic_DNA"/>
</dbReference>
<protein>
    <submittedName>
        <fullName evidence="1">Uncharacterized protein</fullName>
    </submittedName>
</protein>
<dbReference type="AlphaFoldDB" id="A0A139X6S5"/>
<gene>
    <name evidence="1" type="ORF">WA1_26720</name>
</gene>
<sequence length="183" mass="22241">MFNDGQDNFSQEHFNQVEISDEALQMIALITDEQEYREQLIDSRLQWISDNDPHSHLKNFYMVDCQCEINFFLSRKQELVRERDGHIHHIKQQYEQELQQIQTVEPPESDVPIIGPEHLVKERIQQWREQELCTKEKKCHKDIQIIADRYNRLQEQCDQRIHQASTNYQEALRLWREEHNKDI</sequence>
<keyword evidence="2" id="KW-1185">Reference proteome</keyword>
<organism evidence="1 2">
    <name type="scientific">Scytonema hofmannii PCC 7110</name>
    <dbReference type="NCBI Taxonomy" id="128403"/>
    <lineage>
        <taxon>Bacteria</taxon>
        <taxon>Bacillati</taxon>
        <taxon>Cyanobacteriota</taxon>
        <taxon>Cyanophyceae</taxon>
        <taxon>Nostocales</taxon>
        <taxon>Scytonemataceae</taxon>
        <taxon>Scytonema</taxon>
    </lineage>
</organism>
<accession>A0A139X6S5</accession>
<name>A0A139X6S5_9CYAN</name>
<evidence type="ECO:0000313" key="2">
    <source>
        <dbReference type="Proteomes" id="UP000076925"/>
    </source>
</evidence>
<proteinExistence type="predicted"/>
<reference evidence="1 2" key="1">
    <citation type="journal article" date="2013" name="Genome Biol. Evol.">
        <title>Genomes of Stigonematalean cyanobacteria (subsection V) and the evolution of oxygenic photosynthesis from prokaryotes to plastids.</title>
        <authorList>
            <person name="Dagan T."/>
            <person name="Roettger M."/>
            <person name="Stucken K."/>
            <person name="Landan G."/>
            <person name="Koch R."/>
            <person name="Major P."/>
            <person name="Gould S.B."/>
            <person name="Goremykin V.V."/>
            <person name="Rippka R."/>
            <person name="Tandeau de Marsac N."/>
            <person name="Gugger M."/>
            <person name="Lockhart P.J."/>
            <person name="Allen J.F."/>
            <person name="Brune I."/>
            <person name="Maus I."/>
            <person name="Puhler A."/>
            <person name="Martin W.F."/>
        </authorList>
    </citation>
    <scope>NUCLEOTIDE SEQUENCE [LARGE SCALE GENOMIC DNA]</scope>
    <source>
        <strain evidence="1 2">PCC 7110</strain>
    </source>
</reference>